<name>A0AAD8N889_9APIA</name>
<dbReference type="EMBL" id="JAUIZM010000002">
    <property type="protein sequence ID" value="KAK1398313.1"/>
    <property type="molecule type" value="Genomic_DNA"/>
</dbReference>
<organism evidence="13 14">
    <name type="scientific">Heracleum sosnowskyi</name>
    <dbReference type="NCBI Taxonomy" id="360622"/>
    <lineage>
        <taxon>Eukaryota</taxon>
        <taxon>Viridiplantae</taxon>
        <taxon>Streptophyta</taxon>
        <taxon>Embryophyta</taxon>
        <taxon>Tracheophyta</taxon>
        <taxon>Spermatophyta</taxon>
        <taxon>Magnoliopsida</taxon>
        <taxon>eudicotyledons</taxon>
        <taxon>Gunneridae</taxon>
        <taxon>Pentapetalae</taxon>
        <taxon>asterids</taxon>
        <taxon>campanulids</taxon>
        <taxon>Apiales</taxon>
        <taxon>Apiaceae</taxon>
        <taxon>Apioideae</taxon>
        <taxon>apioid superclade</taxon>
        <taxon>Tordylieae</taxon>
        <taxon>Tordyliinae</taxon>
        <taxon>Heracleum</taxon>
    </lineage>
</organism>
<comment type="caution">
    <text evidence="13">The sequence shown here is derived from an EMBL/GenBank/DDBJ whole genome shotgun (WGS) entry which is preliminary data.</text>
</comment>
<dbReference type="EMBL" id="JAUIZM010000011">
    <property type="protein sequence ID" value="KAK1356109.1"/>
    <property type="molecule type" value="Genomic_DNA"/>
</dbReference>
<evidence type="ECO:0000313" key="9">
    <source>
        <dbReference type="EMBL" id="KAK1379896.1"/>
    </source>
</evidence>
<evidence type="ECO:0000313" key="2">
    <source>
        <dbReference type="EMBL" id="KAK1356109.1"/>
    </source>
</evidence>
<keyword evidence="14" id="KW-1185">Reference proteome</keyword>
<gene>
    <name evidence="12" type="ORF">POM88_007689</name>
    <name evidence="13" type="ORF">POM88_008176</name>
    <name evidence="11" type="ORF">POM88_013890</name>
    <name evidence="10" type="ORF">POM88_018183</name>
    <name evidence="8" type="ORF">POM88_024862</name>
    <name evidence="9" type="ORF">POM88_026640</name>
    <name evidence="7" type="ORF">POM88_036134</name>
    <name evidence="5" type="ORF">POM88_038669</name>
    <name evidence="6" type="ORF">POM88_041589</name>
    <name evidence="3" type="ORF">POM88_045524</name>
    <name evidence="4" type="ORF">POM88_046205</name>
    <name evidence="2" type="ORF">POM88_049365</name>
</gene>
<dbReference type="InterPro" id="IPR002156">
    <property type="entry name" value="RNaseH_domain"/>
</dbReference>
<dbReference type="EMBL" id="JAUIZM010000009">
    <property type="protein sequence ID" value="KAK1366028.1"/>
    <property type="molecule type" value="Genomic_DNA"/>
</dbReference>
<dbReference type="EMBL" id="JAUIZM010000008">
    <property type="protein sequence ID" value="KAK1370042.1"/>
    <property type="molecule type" value="Genomic_DNA"/>
</dbReference>
<dbReference type="AlphaFoldDB" id="A0AAD8N889"/>
<dbReference type="GO" id="GO:0003676">
    <property type="term" value="F:nucleic acid binding"/>
    <property type="evidence" value="ECO:0007669"/>
    <property type="project" value="InterPro"/>
</dbReference>
<accession>A0AAD8N889</accession>
<dbReference type="GO" id="GO:0004523">
    <property type="term" value="F:RNA-DNA hybrid ribonuclease activity"/>
    <property type="evidence" value="ECO:0007669"/>
    <property type="project" value="InterPro"/>
</dbReference>
<evidence type="ECO:0000313" key="5">
    <source>
        <dbReference type="EMBL" id="KAK1363108.1"/>
    </source>
</evidence>
<proteinExistence type="predicted"/>
<dbReference type="EMBL" id="JAUIZM010000006">
    <property type="protein sequence ID" value="KAK1379896.1"/>
    <property type="molecule type" value="Genomic_DNA"/>
</dbReference>
<sequence length="242" mass="27418">MENVENVNVNVRWEMPPKGLIKINVAGFFSEQPLENGNVSGIGVVFRNSRGSILRMYAGSLQKMDRRINELFAMLEGMKRAFYANFPDYILETQHVDAFWEWRHSSIEGATPDHASIVQQLNQRKGDKNFWSNVRLADPQDNVLAMYLAEFGAAHWTTIVQIKKPFGRVHELWNLDMGLGPVDPQFLAVREEDLLPEVVEPEFEPIVAIAGFEEELDENEMLVEQVQAGVEDDDAIAAVMGV</sequence>
<feature type="domain" description="RNase H type-1" evidence="1">
    <location>
        <begin position="37"/>
        <end position="103"/>
    </location>
</feature>
<evidence type="ECO:0000313" key="7">
    <source>
        <dbReference type="EMBL" id="KAK1370042.1"/>
    </source>
</evidence>
<evidence type="ECO:0000313" key="3">
    <source>
        <dbReference type="EMBL" id="KAK1361050.1"/>
    </source>
</evidence>
<dbReference type="EMBL" id="JAUIZM010000009">
    <property type="protein sequence ID" value="KAK1363108.1"/>
    <property type="molecule type" value="Genomic_DNA"/>
</dbReference>
<evidence type="ECO:0000313" key="6">
    <source>
        <dbReference type="EMBL" id="KAK1366028.1"/>
    </source>
</evidence>
<dbReference type="EMBL" id="JAUIZM010000010">
    <property type="protein sequence ID" value="KAK1361050.1"/>
    <property type="molecule type" value="Genomic_DNA"/>
</dbReference>
<reference evidence="13" key="2">
    <citation type="submission" date="2023-05" db="EMBL/GenBank/DDBJ databases">
        <authorList>
            <person name="Schelkunov M.I."/>
        </authorList>
    </citation>
    <scope>NUCLEOTIDE SEQUENCE</scope>
    <source>
        <strain evidence="13">Hsosn_3</strain>
        <tissue evidence="13">Leaf</tissue>
    </source>
</reference>
<evidence type="ECO:0000313" key="13">
    <source>
        <dbReference type="EMBL" id="KAK1398313.1"/>
    </source>
</evidence>
<dbReference type="EMBL" id="JAUIZM010000010">
    <property type="protein sequence ID" value="KAK1361731.1"/>
    <property type="molecule type" value="Genomic_DNA"/>
</dbReference>
<evidence type="ECO:0000313" key="10">
    <source>
        <dbReference type="EMBL" id="KAK1390005.1"/>
    </source>
</evidence>
<evidence type="ECO:0000313" key="8">
    <source>
        <dbReference type="EMBL" id="KAK1378118.1"/>
    </source>
</evidence>
<dbReference type="EMBL" id="JAUIZM010000006">
    <property type="protein sequence ID" value="KAK1378118.1"/>
    <property type="molecule type" value="Genomic_DNA"/>
</dbReference>
<dbReference type="Pfam" id="PF13456">
    <property type="entry name" value="RVT_3"/>
    <property type="match status" value="1"/>
</dbReference>
<dbReference type="EMBL" id="JAUIZM010000002">
    <property type="protein sequence ID" value="KAK1397826.1"/>
    <property type="molecule type" value="Genomic_DNA"/>
</dbReference>
<dbReference type="EMBL" id="JAUIZM010000003">
    <property type="protein sequence ID" value="KAK1394834.1"/>
    <property type="molecule type" value="Genomic_DNA"/>
</dbReference>
<evidence type="ECO:0000313" key="4">
    <source>
        <dbReference type="EMBL" id="KAK1361731.1"/>
    </source>
</evidence>
<evidence type="ECO:0000313" key="12">
    <source>
        <dbReference type="EMBL" id="KAK1397826.1"/>
    </source>
</evidence>
<reference evidence="13" key="1">
    <citation type="submission" date="2023-02" db="EMBL/GenBank/DDBJ databases">
        <title>Genome of toxic invasive species Heracleum sosnowskyi carries increased number of genes despite the absence of recent whole-genome duplications.</title>
        <authorList>
            <person name="Schelkunov M."/>
            <person name="Shtratnikova V."/>
            <person name="Makarenko M."/>
            <person name="Klepikova A."/>
            <person name="Omelchenko D."/>
            <person name="Novikova G."/>
            <person name="Obukhova E."/>
            <person name="Bogdanov V."/>
            <person name="Penin A."/>
            <person name="Logacheva M."/>
        </authorList>
    </citation>
    <scope>NUCLEOTIDE SEQUENCE</scope>
    <source>
        <strain evidence="13">Hsosn_3</strain>
        <tissue evidence="13">Leaf</tissue>
    </source>
</reference>
<protein>
    <recommendedName>
        <fullName evidence="1">RNase H type-1 domain-containing protein</fullName>
    </recommendedName>
</protein>
<evidence type="ECO:0000313" key="11">
    <source>
        <dbReference type="EMBL" id="KAK1394834.1"/>
    </source>
</evidence>
<evidence type="ECO:0000313" key="14">
    <source>
        <dbReference type="Proteomes" id="UP001237642"/>
    </source>
</evidence>
<dbReference type="EMBL" id="JAUIZM010000004">
    <property type="protein sequence ID" value="KAK1390005.1"/>
    <property type="molecule type" value="Genomic_DNA"/>
</dbReference>
<dbReference type="Proteomes" id="UP001237642">
    <property type="component" value="Unassembled WGS sequence"/>
</dbReference>
<evidence type="ECO:0000259" key="1">
    <source>
        <dbReference type="Pfam" id="PF13456"/>
    </source>
</evidence>